<keyword evidence="2" id="KW-1185">Reference proteome</keyword>
<proteinExistence type="predicted"/>
<dbReference type="EMBL" id="CM043796">
    <property type="protein sequence ID" value="KAI4816360.1"/>
    <property type="molecule type" value="Genomic_DNA"/>
</dbReference>
<dbReference type="Proteomes" id="UP001057452">
    <property type="component" value="Chromosome 12"/>
</dbReference>
<accession>A0ACB9WR07</accession>
<sequence>MLPCITLCYEMTWHRCQSSLGYYATGILQACLKVELSDSTSHTITDAIAGKEYIIQVAAKDTEIGTWSDWSVAVHATPWIEDPLPITSTTEVDYTTEAKTSPIPSSNAPQKAKQPVGGAARLLTHFSPLLLGMLLLFMW</sequence>
<protein>
    <submittedName>
        <fullName evidence="1">Uncharacterized protein</fullName>
    </submittedName>
</protein>
<name>A0ACB9WR07_CHAAC</name>
<organism evidence="1 2">
    <name type="scientific">Chaenocephalus aceratus</name>
    <name type="common">Blackfin icefish</name>
    <name type="synonym">Chaenichthys aceratus</name>
    <dbReference type="NCBI Taxonomy" id="36190"/>
    <lineage>
        <taxon>Eukaryota</taxon>
        <taxon>Metazoa</taxon>
        <taxon>Chordata</taxon>
        <taxon>Craniata</taxon>
        <taxon>Vertebrata</taxon>
        <taxon>Euteleostomi</taxon>
        <taxon>Actinopterygii</taxon>
        <taxon>Neopterygii</taxon>
        <taxon>Teleostei</taxon>
        <taxon>Neoteleostei</taxon>
        <taxon>Acanthomorphata</taxon>
        <taxon>Eupercaria</taxon>
        <taxon>Perciformes</taxon>
        <taxon>Notothenioidei</taxon>
        <taxon>Channichthyidae</taxon>
        <taxon>Chaenocephalus</taxon>
    </lineage>
</organism>
<gene>
    <name evidence="1" type="ORF">KUCAC02_008687</name>
</gene>
<evidence type="ECO:0000313" key="2">
    <source>
        <dbReference type="Proteomes" id="UP001057452"/>
    </source>
</evidence>
<comment type="caution">
    <text evidence="1">The sequence shown here is derived from an EMBL/GenBank/DDBJ whole genome shotgun (WGS) entry which is preliminary data.</text>
</comment>
<evidence type="ECO:0000313" key="1">
    <source>
        <dbReference type="EMBL" id="KAI4816360.1"/>
    </source>
</evidence>
<reference evidence="1" key="1">
    <citation type="submission" date="2022-05" db="EMBL/GenBank/DDBJ databases">
        <title>Chromosome-level genome of Chaenocephalus aceratus.</title>
        <authorList>
            <person name="Park H."/>
        </authorList>
    </citation>
    <scope>NUCLEOTIDE SEQUENCE</scope>
    <source>
        <strain evidence="1">KU_202001</strain>
    </source>
</reference>